<organism evidence="2 3">
    <name type="scientific">Schistosoma haematobium</name>
    <name type="common">Blood fluke</name>
    <dbReference type="NCBI Taxonomy" id="6185"/>
    <lineage>
        <taxon>Eukaryota</taxon>
        <taxon>Metazoa</taxon>
        <taxon>Spiralia</taxon>
        <taxon>Lophotrochozoa</taxon>
        <taxon>Platyhelminthes</taxon>
        <taxon>Trematoda</taxon>
        <taxon>Digenea</taxon>
        <taxon>Strigeidida</taxon>
        <taxon>Schistosomatoidea</taxon>
        <taxon>Schistosomatidae</taxon>
        <taxon>Schistosoma</taxon>
    </lineage>
</organism>
<dbReference type="CTD" id="75576869"/>
<dbReference type="InterPro" id="IPR058912">
    <property type="entry name" value="HTH_animal"/>
</dbReference>
<name>A0A922LYI1_SCHHA</name>
<dbReference type="InterPro" id="IPR043502">
    <property type="entry name" value="DNA/RNA_pol_sf"/>
</dbReference>
<dbReference type="PANTHER" id="PTHR21301">
    <property type="entry name" value="REVERSE TRANSCRIPTASE"/>
    <property type="match status" value="1"/>
</dbReference>
<dbReference type="GeneID" id="75576869"/>
<dbReference type="RefSeq" id="XP_051074928.1">
    <property type="nucleotide sequence ID" value="XM_051209470.1"/>
</dbReference>
<dbReference type="InterPro" id="IPR000477">
    <property type="entry name" value="RT_dom"/>
</dbReference>
<dbReference type="SUPFAM" id="SSF56672">
    <property type="entry name" value="DNA/RNA polymerases"/>
    <property type="match status" value="1"/>
</dbReference>
<proteinExistence type="predicted"/>
<feature type="domain" description="Reverse transcriptase" evidence="1">
    <location>
        <begin position="263"/>
        <end position="497"/>
    </location>
</feature>
<dbReference type="AlphaFoldDB" id="A0A922LYI1"/>
<evidence type="ECO:0000313" key="2">
    <source>
        <dbReference type="EMBL" id="KAH9596175.1"/>
    </source>
</evidence>
<evidence type="ECO:0000259" key="1">
    <source>
        <dbReference type="PROSITE" id="PS50878"/>
    </source>
</evidence>
<protein>
    <submittedName>
        <fullName evidence="2">Heat shock protein</fullName>
    </submittedName>
</protein>
<dbReference type="CDD" id="cd00304">
    <property type="entry name" value="RT_like"/>
    <property type="match status" value="1"/>
</dbReference>
<dbReference type="EMBL" id="AMPZ03000001">
    <property type="protein sequence ID" value="KAH9596175.1"/>
    <property type="molecule type" value="Genomic_DNA"/>
</dbReference>
<reference evidence="2" key="2">
    <citation type="journal article" date="2019" name="Gigascience">
        <title>High-quality Schistosoma haematobium genome achieved by single-molecule and long-range sequencing.</title>
        <authorList>
            <person name="Stroehlein A.J."/>
            <person name="Korhonen P.K."/>
            <person name="Chong T.M."/>
            <person name="Lim Y.L."/>
            <person name="Chan K.G."/>
            <person name="Webster B."/>
            <person name="Rollinson D."/>
            <person name="Brindley P.J."/>
            <person name="Gasser R.B."/>
            <person name="Young N.D."/>
        </authorList>
    </citation>
    <scope>NUCLEOTIDE SEQUENCE</scope>
</reference>
<comment type="caution">
    <text evidence="2">The sequence shown here is derived from an EMBL/GenBank/DDBJ whole genome shotgun (WGS) entry which is preliminary data.</text>
</comment>
<dbReference type="Pfam" id="PF26215">
    <property type="entry name" value="HTH_animal"/>
    <property type="match status" value="1"/>
</dbReference>
<evidence type="ECO:0000313" key="3">
    <source>
        <dbReference type="Proteomes" id="UP000471633"/>
    </source>
</evidence>
<dbReference type="Pfam" id="PF00078">
    <property type="entry name" value="RVT_1"/>
    <property type="match status" value="1"/>
</dbReference>
<reference evidence="2" key="1">
    <citation type="journal article" date="2012" name="Nat. Genet.">
        <title>Whole-genome sequence of Schistosoma haematobium.</title>
        <authorList>
            <person name="Young N.D."/>
            <person name="Jex A.R."/>
            <person name="Li B."/>
            <person name="Liu S."/>
            <person name="Yang L."/>
            <person name="Xiong Z."/>
            <person name="Li Y."/>
            <person name="Cantacessi C."/>
            <person name="Hall R.S."/>
            <person name="Xu X."/>
            <person name="Chen F."/>
            <person name="Wu X."/>
            <person name="Zerlotini A."/>
            <person name="Oliveira G."/>
            <person name="Hofmann A."/>
            <person name="Zhang G."/>
            <person name="Fang X."/>
            <person name="Kang Y."/>
            <person name="Campbell B.E."/>
            <person name="Loukas A."/>
            <person name="Ranganathan S."/>
            <person name="Rollinson D."/>
            <person name="Rinaldi G."/>
            <person name="Brindley P.J."/>
            <person name="Yang H."/>
            <person name="Wang J."/>
            <person name="Wang J."/>
            <person name="Gasser R.B."/>
        </authorList>
    </citation>
    <scope>NUCLEOTIDE SEQUENCE</scope>
</reference>
<reference evidence="2" key="4">
    <citation type="journal article" date="2022" name="PLoS Pathog.">
        <title>Chromosome-level genome of Schistosoma haematobium underpins genome-wide explorations of molecular variation.</title>
        <authorList>
            <person name="Stroehlein A.J."/>
            <person name="Korhonen P.K."/>
            <person name="Lee V.V."/>
            <person name="Ralph S.A."/>
            <person name="Mentink-Kane M."/>
            <person name="You H."/>
            <person name="McManus D.P."/>
            <person name="Tchuente L.T."/>
            <person name="Stothard J.R."/>
            <person name="Kaur P."/>
            <person name="Dudchenko O."/>
            <person name="Aiden E.L."/>
            <person name="Yang B."/>
            <person name="Yang H."/>
            <person name="Emery A.M."/>
            <person name="Webster B.L."/>
            <person name="Brindley P.J."/>
            <person name="Rollinson D."/>
            <person name="Chang B.C.H."/>
            <person name="Gasser R.B."/>
            <person name="Young N.D."/>
        </authorList>
    </citation>
    <scope>NUCLEOTIDE SEQUENCE</scope>
</reference>
<keyword evidence="3" id="KW-1185">Reference proteome</keyword>
<dbReference type="PROSITE" id="PS50878">
    <property type="entry name" value="RT_POL"/>
    <property type="match status" value="1"/>
</dbReference>
<accession>A0A922LYI1</accession>
<dbReference type="Proteomes" id="UP000471633">
    <property type="component" value="Unassembled WGS sequence"/>
</dbReference>
<reference evidence="2" key="3">
    <citation type="submission" date="2021-06" db="EMBL/GenBank/DDBJ databases">
        <title>Chromosome-level genome assembly for S. haematobium.</title>
        <authorList>
            <person name="Stroehlein A.J."/>
        </authorList>
    </citation>
    <scope>NUCLEOTIDE SEQUENCE</scope>
</reference>
<dbReference type="KEGG" id="shx:MS3_00001949"/>
<sequence length="621" mass="72502">MVKSPDNSIRSIKAAISATRTFIRERIHKATMNLEALRSRVCNIDDILSVIAPNEIRSYIIEFFKRREQFYYQSSKQRQIRKFEKLLKHSSNTKVQQTENRSNTHDINKIIVNLSDRPLNPHEISLLKKGLNFNINRHKLTPFNVIPTVEPALNILPNDTANELRNKIMNTLLHQKPHNPNINKNEYYALKQLREDKTIIITRADKGNTTVIMNKTEYEKKAKEHLQEGSYKKIKEAKSRTTLNKLKAETSKLLQSLKVKLGSSLWFMLYPKSCNPCRFYGLPKIHKNNTPLRPVVDYTNSPTYNLAKYLAKILKPYEKRINHGIKNSMEFKNLIDTIDIEEDEIMASFDVSSLFTNVPISRAMDVINDCLESDLDLDLRCPLDPSEVIKCLELCLRSTLFIFRGQLYRQKEGIAMGSPVSPIVANLFMHSLETSAIAKSLCPPKLWLRYVDDIFIINKRDGMEELFNNANSISENIKLTKELESVDHKLAFLDCLVERRHNNKKLKINVYRKSTHSERYLNFNSAHSQSTKINVVKNLMNRSTKIITDKEDQRTELNKVLSTLRDNNYPKRFLKKIIKNERKPKLEIIRKEWKYTVVIPYRSETSEEIKRILNKHDIRVF</sequence>
<gene>
    <name evidence="2" type="primary">HSP-25_7</name>
    <name evidence="2" type="ORF">MS3_00001949</name>
</gene>
<keyword evidence="2" id="KW-0346">Stress response</keyword>
<dbReference type="PANTHER" id="PTHR21301:SF11">
    <property type="entry name" value="GIY-YIG DOMAIN-CONTAINING PROTEIN"/>
    <property type="match status" value="1"/>
</dbReference>